<dbReference type="PROSITE" id="PS51406">
    <property type="entry name" value="FIBRINOGEN_C_2"/>
    <property type="match status" value="1"/>
</dbReference>
<dbReference type="PANTHER" id="PTHR19143">
    <property type="entry name" value="FIBRINOGEN/TENASCIN/ANGIOPOEITIN"/>
    <property type="match status" value="1"/>
</dbReference>
<organism evidence="4 5">
    <name type="scientific">Staurois parvus</name>
    <dbReference type="NCBI Taxonomy" id="386267"/>
    <lineage>
        <taxon>Eukaryota</taxon>
        <taxon>Metazoa</taxon>
        <taxon>Chordata</taxon>
        <taxon>Craniata</taxon>
        <taxon>Vertebrata</taxon>
        <taxon>Euteleostomi</taxon>
        <taxon>Amphibia</taxon>
        <taxon>Batrachia</taxon>
        <taxon>Anura</taxon>
        <taxon>Neobatrachia</taxon>
        <taxon>Ranoidea</taxon>
        <taxon>Ranidae</taxon>
        <taxon>Staurois</taxon>
    </lineage>
</organism>
<reference evidence="4" key="1">
    <citation type="submission" date="2023-05" db="EMBL/GenBank/DDBJ databases">
        <authorList>
            <person name="Stuckert A."/>
        </authorList>
    </citation>
    <scope>NUCLEOTIDE SEQUENCE</scope>
</reference>
<gene>
    <name evidence="4" type="ORF">SPARVUS_LOCUS10406865</name>
</gene>
<dbReference type="NCBIfam" id="NF040941">
    <property type="entry name" value="GGGWT_bact"/>
    <property type="match status" value="1"/>
</dbReference>
<accession>A0ABN9ERE2</accession>
<dbReference type="InterPro" id="IPR020837">
    <property type="entry name" value="Fibrinogen_CS"/>
</dbReference>
<feature type="compositionally biased region" description="Basic and acidic residues" evidence="2">
    <location>
        <begin position="15"/>
        <end position="28"/>
    </location>
</feature>
<feature type="non-terminal residue" evidence="4">
    <location>
        <position position="1"/>
    </location>
</feature>
<dbReference type="InterPro" id="IPR050373">
    <property type="entry name" value="Fibrinogen_C-term_domain"/>
</dbReference>
<dbReference type="SMART" id="SM00186">
    <property type="entry name" value="FBG"/>
    <property type="match status" value="1"/>
</dbReference>
<evidence type="ECO:0000313" key="5">
    <source>
        <dbReference type="Proteomes" id="UP001162483"/>
    </source>
</evidence>
<dbReference type="Proteomes" id="UP001162483">
    <property type="component" value="Unassembled WGS sequence"/>
</dbReference>
<dbReference type="Gene3D" id="3.90.215.10">
    <property type="entry name" value="Gamma Fibrinogen, chain A, domain 1"/>
    <property type="match status" value="1"/>
</dbReference>
<feature type="domain" description="Fibrinogen C-terminal" evidence="3">
    <location>
        <begin position="35"/>
        <end position="254"/>
    </location>
</feature>
<keyword evidence="5" id="KW-1185">Reference proteome</keyword>
<name>A0ABN9ERE2_9NEOB</name>
<feature type="region of interest" description="Disordered" evidence="2">
    <location>
        <begin position="1"/>
        <end position="35"/>
    </location>
</feature>
<dbReference type="EMBL" id="CATNWA010015773">
    <property type="protein sequence ID" value="CAI9586667.1"/>
    <property type="molecule type" value="Genomic_DNA"/>
</dbReference>
<comment type="caution">
    <text evidence="4">The sequence shown here is derived from an EMBL/GenBank/DDBJ whole genome shotgun (WGS) entry which is preliminary data.</text>
</comment>
<evidence type="ECO:0000313" key="4">
    <source>
        <dbReference type="EMBL" id="CAI9586667.1"/>
    </source>
</evidence>
<dbReference type="PROSITE" id="PS00514">
    <property type="entry name" value="FIBRINOGEN_C_1"/>
    <property type="match status" value="1"/>
</dbReference>
<dbReference type="SUPFAM" id="SSF56496">
    <property type="entry name" value="Fibrinogen C-terminal domain-like"/>
    <property type="match status" value="1"/>
</dbReference>
<dbReference type="PANTHER" id="PTHR19143:SF467">
    <property type="entry name" value="FICOLIN-2-LIKE"/>
    <property type="match status" value="1"/>
</dbReference>
<dbReference type="Pfam" id="PF00147">
    <property type="entry name" value="Fibrinogen_C"/>
    <property type="match status" value="1"/>
</dbReference>
<proteinExistence type="predicted"/>
<keyword evidence="1" id="KW-1015">Disulfide bond</keyword>
<evidence type="ECO:0000256" key="2">
    <source>
        <dbReference type="SAM" id="MobiDB-lite"/>
    </source>
</evidence>
<protein>
    <recommendedName>
        <fullName evidence="3">Fibrinogen C-terminal domain-containing protein</fullName>
    </recommendedName>
</protein>
<dbReference type="InterPro" id="IPR036056">
    <property type="entry name" value="Fibrinogen-like_C"/>
</dbReference>
<evidence type="ECO:0000256" key="1">
    <source>
        <dbReference type="ARBA" id="ARBA00023157"/>
    </source>
</evidence>
<sequence length="255" mass="29225">RGCPGLPGSQGQKGETGEKGAKGAKGEKGVQGNKGECQAQARNCKELLQKGYIHSDWYLIYPNGKKSLKVLCDMDTDGGGWIVFQRRWDGSVNFHRDWKSYKTGFGSRLNEFWLGNDNLHWLTSSGTWELRIDLQDFIHKKNFVKYSSFKVLSESQKYKLVLGPFTQGNTRDSMSYHNNAFFSTYDEDNDTSSKTNCAKSSTGGWWFVFCYYASMNGEYKLQTQNSSSTDIAWKTDQGWKSFYKYTEMKIRSLFK</sequence>
<dbReference type="InterPro" id="IPR014716">
    <property type="entry name" value="Fibrinogen_a/b/g_C_1"/>
</dbReference>
<evidence type="ECO:0000259" key="3">
    <source>
        <dbReference type="PROSITE" id="PS51406"/>
    </source>
</evidence>
<dbReference type="InterPro" id="IPR002181">
    <property type="entry name" value="Fibrinogen_a/b/g_C_dom"/>
</dbReference>
<dbReference type="CDD" id="cd00087">
    <property type="entry name" value="FReD"/>
    <property type="match status" value="1"/>
</dbReference>